<protein>
    <submittedName>
        <fullName evidence="1">Uncharacterized protein</fullName>
    </submittedName>
</protein>
<comment type="caution">
    <text evidence="1">The sequence shown here is derived from an EMBL/GenBank/DDBJ whole genome shotgun (WGS) entry which is preliminary data.</text>
</comment>
<evidence type="ECO:0000313" key="2">
    <source>
        <dbReference type="Proteomes" id="UP001143910"/>
    </source>
</evidence>
<gene>
    <name evidence="1" type="ORF">NQ176_g1642</name>
</gene>
<organism evidence="1 2">
    <name type="scientific">Zarea fungicola</name>
    <dbReference type="NCBI Taxonomy" id="93591"/>
    <lineage>
        <taxon>Eukaryota</taxon>
        <taxon>Fungi</taxon>
        <taxon>Dikarya</taxon>
        <taxon>Ascomycota</taxon>
        <taxon>Pezizomycotina</taxon>
        <taxon>Sordariomycetes</taxon>
        <taxon>Hypocreomycetidae</taxon>
        <taxon>Hypocreales</taxon>
        <taxon>Cordycipitaceae</taxon>
        <taxon>Zarea</taxon>
    </lineage>
</organism>
<evidence type="ECO:0000313" key="1">
    <source>
        <dbReference type="EMBL" id="KAJ2982057.1"/>
    </source>
</evidence>
<reference evidence="1" key="1">
    <citation type="submission" date="2022-08" db="EMBL/GenBank/DDBJ databases">
        <title>Genome Sequence of Lecanicillium fungicola.</title>
        <authorList>
            <person name="Buettner E."/>
        </authorList>
    </citation>
    <scope>NUCLEOTIDE SEQUENCE</scope>
    <source>
        <strain evidence="1">Babe33</strain>
    </source>
</reference>
<accession>A0ACC1NRU4</accession>
<keyword evidence="2" id="KW-1185">Reference proteome</keyword>
<dbReference type="Proteomes" id="UP001143910">
    <property type="component" value="Unassembled WGS sequence"/>
</dbReference>
<dbReference type="EMBL" id="JANJQO010000096">
    <property type="protein sequence ID" value="KAJ2982057.1"/>
    <property type="molecule type" value="Genomic_DNA"/>
</dbReference>
<name>A0ACC1NRU4_9HYPO</name>
<proteinExistence type="predicted"/>
<sequence length="259" mass="28975">MMNINGVNNDKTLVTPIWVLAIRIAQVVLSIIILGLAAAWSDYPGFLLDGPSLAIASAVFTWFIVAYILVTEKVAAANPLYNIYVVIALDAFLVVLWLSAWALNAARRSIIISDFAGLLAGVAALGAFVWVSFIATLVWTIMNFLKGRKEGRFALGSASTVTADHNIEEQKAQAQQQQSQSAAQQQPVQLQEHQPYSQYPPQTGQPQQQQPYQQYPQQPQPQQQQTYEQYPQHPTQPQQQQPYQQYPQQPTQPQQQPYP</sequence>